<gene>
    <name evidence="3" type="ORF">GCM10009544_45470</name>
</gene>
<reference evidence="3 4" key="1">
    <citation type="journal article" date="2019" name="Int. J. Syst. Evol. Microbiol.">
        <title>The Global Catalogue of Microorganisms (GCM) 10K type strain sequencing project: providing services to taxonomists for standard genome sequencing and annotation.</title>
        <authorList>
            <consortium name="The Broad Institute Genomics Platform"/>
            <consortium name="The Broad Institute Genome Sequencing Center for Infectious Disease"/>
            <person name="Wu L."/>
            <person name="Ma J."/>
        </authorList>
    </citation>
    <scope>NUCLEOTIDE SEQUENCE [LARGE SCALE GENOMIC DNA]</scope>
    <source>
        <strain evidence="3 4">JCM 10649</strain>
    </source>
</reference>
<dbReference type="Pfam" id="PF06724">
    <property type="entry name" value="DUF1206"/>
    <property type="match status" value="3"/>
</dbReference>
<keyword evidence="1" id="KW-0472">Membrane</keyword>
<evidence type="ECO:0000313" key="3">
    <source>
        <dbReference type="EMBL" id="GAA0478482.1"/>
    </source>
</evidence>
<keyword evidence="4" id="KW-1185">Reference proteome</keyword>
<keyword evidence="1" id="KW-0812">Transmembrane</keyword>
<evidence type="ECO:0000313" key="4">
    <source>
        <dbReference type="Proteomes" id="UP001499895"/>
    </source>
</evidence>
<comment type="caution">
    <text evidence="3">The sequence shown here is derived from an EMBL/GenBank/DDBJ whole genome shotgun (WGS) entry which is preliminary data.</text>
</comment>
<feature type="transmembrane region" description="Helical" evidence="1">
    <location>
        <begin position="244"/>
        <end position="269"/>
    </location>
</feature>
<evidence type="ECO:0000259" key="2">
    <source>
        <dbReference type="Pfam" id="PF06724"/>
    </source>
</evidence>
<evidence type="ECO:0000256" key="1">
    <source>
        <dbReference type="SAM" id="Phobius"/>
    </source>
</evidence>
<sequence length="272" mass="27969">MVTAGNDTEAVGAGVAAAARAGLVARGVIYILVGALALRIALGDGGEQADRGGAVQELAQRPFGQALVWALGIGLVGMALWRLSEVVFGAAGPKGREPGKRLLSAGRFVFYSAVAASVIAFAAGERSSGSGSTDEQSRDVTARVLDWPAGQWLVAAAGVGVGIAGVWIAVQAVRRKYRKNLDPAKRVPPAARRTVDVLGVGGGVSRGLLFAAAGGFAVRAAVAYDPEQAKGLDDTLRSFTSTPVGPWLLGAVAVGLVLFGLFSFTMAWWRRV</sequence>
<proteinExistence type="predicted"/>
<dbReference type="InterPro" id="IPR009597">
    <property type="entry name" value="DUF1206"/>
</dbReference>
<dbReference type="RefSeq" id="WP_344093741.1">
    <property type="nucleotide sequence ID" value="NZ_BAAAHB010000059.1"/>
</dbReference>
<feature type="transmembrane region" description="Helical" evidence="1">
    <location>
        <begin position="194"/>
        <end position="224"/>
    </location>
</feature>
<feature type="transmembrane region" description="Helical" evidence="1">
    <location>
        <begin position="152"/>
        <end position="173"/>
    </location>
</feature>
<dbReference type="EMBL" id="BAAAHB010000059">
    <property type="protein sequence ID" value="GAA0478482.1"/>
    <property type="molecule type" value="Genomic_DNA"/>
</dbReference>
<accession>A0ABN1AK26</accession>
<feature type="transmembrane region" description="Helical" evidence="1">
    <location>
        <begin position="23"/>
        <end position="42"/>
    </location>
</feature>
<organism evidence="3 4">
    <name type="scientific">Streptomyces stramineus</name>
    <dbReference type="NCBI Taxonomy" id="173861"/>
    <lineage>
        <taxon>Bacteria</taxon>
        <taxon>Bacillati</taxon>
        <taxon>Actinomycetota</taxon>
        <taxon>Actinomycetes</taxon>
        <taxon>Kitasatosporales</taxon>
        <taxon>Streptomycetaceae</taxon>
        <taxon>Streptomyces</taxon>
    </lineage>
</organism>
<feature type="domain" description="DUF1206" evidence="2">
    <location>
        <begin position="105"/>
        <end position="175"/>
    </location>
</feature>
<feature type="domain" description="DUF1206" evidence="2">
    <location>
        <begin position="202"/>
        <end position="270"/>
    </location>
</feature>
<name>A0ABN1AK26_9ACTN</name>
<keyword evidence="1" id="KW-1133">Transmembrane helix</keyword>
<feature type="transmembrane region" description="Helical" evidence="1">
    <location>
        <begin position="102"/>
        <end position="123"/>
    </location>
</feature>
<dbReference type="Proteomes" id="UP001499895">
    <property type="component" value="Unassembled WGS sequence"/>
</dbReference>
<feature type="transmembrane region" description="Helical" evidence="1">
    <location>
        <begin position="62"/>
        <end position="81"/>
    </location>
</feature>
<protein>
    <submittedName>
        <fullName evidence="3">DUF1206 domain-containing protein</fullName>
    </submittedName>
</protein>
<feature type="domain" description="DUF1206" evidence="2">
    <location>
        <begin position="21"/>
        <end position="88"/>
    </location>
</feature>